<keyword evidence="3" id="KW-1185">Reference proteome</keyword>
<accession>A0A1H0D6S4</accession>
<dbReference type="RefSeq" id="WP_090841743.1">
    <property type="nucleotide sequence ID" value="NZ_FNIL01000002.1"/>
</dbReference>
<dbReference type="Pfam" id="PF13460">
    <property type="entry name" value="NAD_binding_10"/>
    <property type="match status" value="1"/>
</dbReference>
<feature type="domain" description="NAD(P)-binding" evidence="1">
    <location>
        <begin position="7"/>
        <end position="218"/>
    </location>
</feature>
<dbReference type="InterPro" id="IPR016040">
    <property type="entry name" value="NAD(P)-bd_dom"/>
</dbReference>
<dbReference type="OrthoDB" id="9785372at2"/>
<dbReference type="PANTHER" id="PTHR15020:SF11">
    <property type="entry name" value="OS06G0360300 PROTEIN"/>
    <property type="match status" value="1"/>
</dbReference>
<dbReference type="PANTHER" id="PTHR15020">
    <property type="entry name" value="FLAVIN REDUCTASE-RELATED"/>
    <property type="match status" value="1"/>
</dbReference>
<dbReference type="AlphaFoldDB" id="A0A1H0D6S4"/>
<dbReference type="InterPro" id="IPR036291">
    <property type="entry name" value="NAD(P)-bd_dom_sf"/>
</dbReference>
<gene>
    <name evidence="2" type="ORF">SAMN04488053_102366</name>
</gene>
<sequence>MRVLVLGASGATGKLVVKQFMQRNIHCRILVRESAILEEEIKESPFVETMKGNISELTDLQMESLVSECNVIISCLGHNPSCKGMFGNPRYLVFHAVKRITEIIENQPSHKVKLILMSTAGYTDEATETNTKSEKIILSLLKMLIPPHKDNVKAADFLVKEAGRRNENIEWVIVRPDTLVDHNEESLYEVYASPIRSPLFNAGKTSRINVSHFMKELATIDEVWEKWKFKSPVIYNKE</sequence>
<reference evidence="3" key="1">
    <citation type="submission" date="2016-10" db="EMBL/GenBank/DDBJ databases">
        <authorList>
            <person name="Varghese N."/>
            <person name="Submissions S."/>
        </authorList>
    </citation>
    <scope>NUCLEOTIDE SEQUENCE [LARGE SCALE GENOMIC DNA]</scope>
    <source>
        <strain evidence="3">CGMCC 1.10369</strain>
    </source>
</reference>
<dbReference type="Gene3D" id="3.40.50.720">
    <property type="entry name" value="NAD(P)-binding Rossmann-like Domain"/>
    <property type="match status" value="1"/>
</dbReference>
<evidence type="ECO:0000313" key="3">
    <source>
        <dbReference type="Proteomes" id="UP000198778"/>
    </source>
</evidence>
<dbReference type="Proteomes" id="UP000198778">
    <property type="component" value="Unassembled WGS sequence"/>
</dbReference>
<proteinExistence type="predicted"/>
<protein>
    <submittedName>
        <fullName evidence="2">Putative NADH-flavin reductase</fullName>
    </submittedName>
</protein>
<dbReference type="EMBL" id="FNIL01000002">
    <property type="protein sequence ID" value="SDN65884.1"/>
    <property type="molecule type" value="Genomic_DNA"/>
</dbReference>
<dbReference type="SUPFAM" id="SSF51735">
    <property type="entry name" value="NAD(P)-binding Rossmann-fold domains"/>
    <property type="match status" value="1"/>
</dbReference>
<evidence type="ECO:0000259" key="1">
    <source>
        <dbReference type="Pfam" id="PF13460"/>
    </source>
</evidence>
<dbReference type="STRING" id="745820.SAMN04488053_102366"/>
<organism evidence="2 3">
    <name type="scientific">Alkalicoccus daliensis</name>
    <dbReference type="NCBI Taxonomy" id="745820"/>
    <lineage>
        <taxon>Bacteria</taxon>
        <taxon>Bacillati</taxon>
        <taxon>Bacillota</taxon>
        <taxon>Bacilli</taxon>
        <taxon>Bacillales</taxon>
        <taxon>Bacillaceae</taxon>
        <taxon>Alkalicoccus</taxon>
    </lineage>
</organism>
<evidence type="ECO:0000313" key="2">
    <source>
        <dbReference type="EMBL" id="SDN65884.1"/>
    </source>
</evidence>
<name>A0A1H0D6S4_9BACI</name>